<dbReference type="GO" id="GO:0008270">
    <property type="term" value="F:zinc ion binding"/>
    <property type="evidence" value="ECO:0007669"/>
    <property type="project" value="UniProtKB-KW"/>
</dbReference>
<dbReference type="InterPro" id="IPR045104">
    <property type="entry name" value="Alfin"/>
</dbReference>
<evidence type="ECO:0000313" key="5">
    <source>
        <dbReference type="Proteomes" id="UP000236291"/>
    </source>
</evidence>
<dbReference type="Pfam" id="PF12165">
    <property type="entry name" value="Alfin"/>
    <property type="match status" value="1"/>
</dbReference>
<dbReference type="InterPro" id="IPR021998">
    <property type="entry name" value="Alfin_N"/>
</dbReference>
<dbReference type="PANTHER" id="PTHR12321">
    <property type="entry name" value="CPG BINDING PROTEIN"/>
    <property type="match status" value="1"/>
</dbReference>
<dbReference type="GO" id="GO:0005634">
    <property type="term" value="C:nucleus"/>
    <property type="evidence" value="ECO:0007669"/>
    <property type="project" value="UniProtKB-SubCell"/>
</dbReference>
<evidence type="ECO:0000259" key="3">
    <source>
        <dbReference type="Pfam" id="PF12165"/>
    </source>
</evidence>
<dbReference type="STRING" id="57577.A0A2K3L1E4"/>
<evidence type="ECO:0000313" key="4">
    <source>
        <dbReference type="EMBL" id="PNX72343.1"/>
    </source>
</evidence>
<comment type="caution">
    <text evidence="4">The sequence shown here is derived from an EMBL/GenBank/DDBJ whole genome shotgun (WGS) entry which is preliminary data.</text>
</comment>
<keyword evidence="2" id="KW-1133">Transmembrane helix</keyword>
<dbReference type="GO" id="GO:0006325">
    <property type="term" value="P:chromatin organization"/>
    <property type="evidence" value="ECO:0007669"/>
    <property type="project" value="UniProtKB-UniRule"/>
</dbReference>
<keyword evidence="1" id="KW-0804">Transcription</keyword>
<dbReference type="GO" id="GO:0003712">
    <property type="term" value="F:transcription coregulator activity"/>
    <property type="evidence" value="ECO:0007669"/>
    <property type="project" value="TreeGrafter"/>
</dbReference>
<sequence>DKDNLCLYGHSNESWEVTLPAEEVPPELPEPALGINFARDGMNRRDWLSLVAVHSDSWLLSVAFYLGARLNRNERYCTVSKECVTVAVVLQFFPYNFFISMDLIVLDFPSNTLKRAYGSLFLLMIPLIHGRKRLFSLINDLPTVFEVVTERKPIKDKPTVDSGSKSRGSTKVSVIVVV</sequence>
<comment type="function">
    <text evidence="1">Histone-binding component that specifically recognizes H3 tails trimethylated on 'Lys-4' (H3K4me3), which mark transcription start sites of virtually all active genes.</text>
</comment>
<feature type="domain" description="Alfin N-terminal" evidence="3">
    <location>
        <begin position="1"/>
        <end position="76"/>
    </location>
</feature>
<evidence type="ECO:0000256" key="1">
    <source>
        <dbReference type="RuleBase" id="RU369089"/>
    </source>
</evidence>
<keyword evidence="1" id="KW-0539">Nucleus</keyword>
<feature type="non-terminal residue" evidence="4">
    <location>
        <position position="1"/>
    </location>
</feature>
<keyword evidence="1" id="KW-0862">Zinc</keyword>
<keyword evidence="2" id="KW-0472">Membrane</keyword>
<comment type="domain">
    <text evidence="1">The PHD-type zinc finger mediates the binding to H3K4me3.</text>
</comment>
<reference evidence="4 5" key="2">
    <citation type="journal article" date="2017" name="Front. Plant Sci.">
        <title>Gene Classification and Mining of Molecular Markers Useful in Red Clover (Trifolium pratense) Breeding.</title>
        <authorList>
            <person name="Istvanek J."/>
            <person name="Dluhosova J."/>
            <person name="Dluhos P."/>
            <person name="Patkova L."/>
            <person name="Nedelnik J."/>
            <person name="Repkova J."/>
        </authorList>
    </citation>
    <scope>NUCLEOTIDE SEQUENCE [LARGE SCALE GENOMIC DNA]</scope>
    <source>
        <strain evidence="5">cv. Tatra</strain>
        <tissue evidence="4">Young leaves</tissue>
    </source>
</reference>
<dbReference type="Proteomes" id="UP000236291">
    <property type="component" value="Unassembled WGS sequence"/>
</dbReference>
<protein>
    <recommendedName>
        <fullName evidence="1">PHD finger protein ALFIN-LIKE</fullName>
    </recommendedName>
</protein>
<keyword evidence="1" id="KW-0156">Chromatin regulator</keyword>
<dbReference type="GO" id="GO:0042393">
    <property type="term" value="F:histone binding"/>
    <property type="evidence" value="ECO:0007669"/>
    <property type="project" value="UniProtKB-UniRule"/>
</dbReference>
<name>A0A2K3L1E4_TRIPR</name>
<comment type="subcellular location">
    <subcellularLocation>
        <location evidence="1">Nucleus</location>
    </subcellularLocation>
</comment>
<evidence type="ECO:0000256" key="2">
    <source>
        <dbReference type="SAM" id="Phobius"/>
    </source>
</evidence>
<dbReference type="AlphaFoldDB" id="A0A2K3L1E4"/>
<reference evidence="4 5" key="1">
    <citation type="journal article" date="2014" name="Am. J. Bot.">
        <title>Genome assembly and annotation for red clover (Trifolium pratense; Fabaceae).</title>
        <authorList>
            <person name="Istvanek J."/>
            <person name="Jaros M."/>
            <person name="Krenek A."/>
            <person name="Repkova J."/>
        </authorList>
    </citation>
    <scope>NUCLEOTIDE SEQUENCE [LARGE SCALE GENOMIC DNA]</scope>
    <source>
        <strain evidence="5">cv. Tatra</strain>
        <tissue evidence="4">Young leaves</tissue>
    </source>
</reference>
<feature type="transmembrane region" description="Helical" evidence="2">
    <location>
        <begin position="47"/>
        <end position="66"/>
    </location>
</feature>
<dbReference type="EMBL" id="ASHM01024524">
    <property type="protein sequence ID" value="PNX72343.1"/>
    <property type="molecule type" value="Genomic_DNA"/>
</dbReference>
<gene>
    <name evidence="4" type="ORF">L195_g028233</name>
</gene>
<keyword evidence="1" id="KW-0805">Transcription regulation</keyword>
<keyword evidence="1" id="KW-0863">Zinc-finger</keyword>
<comment type="subunit">
    <text evidence="1">Interacts with H3K4me3 and to a lesser extent with H3K4me2.</text>
</comment>
<dbReference type="GO" id="GO:0006355">
    <property type="term" value="P:regulation of DNA-templated transcription"/>
    <property type="evidence" value="ECO:0007669"/>
    <property type="project" value="UniProtKB-UniRule"/>
</dbReference>
<proteinExistence type="inferred from homology"/>
<comment type="similarity">
    <text evidence="1">Belongs to the Alfin family.</text>
</comment>
<dbReference type="PANTHER" id="PTHR12321:SF39">
    <property type="entry name" value="PHD FINGER PROTEIN ALFIN-LIKE 2"/>
    <property type="match status" value="1"/>
</dbReference>
<dbReference type="GO" id="GO:0000976">
    <property type="term" value="F:transcription cis-regulatory region binding"/>
    <property type="evidence" value="ECO:0007669"/>
    <property type="project" value="TreeGrafter"/>
</dbReference>
<feature type="transmembrane region" description="Helical" evidence="2">
    <location>
        <begin position="86"/>
        <end position="106"/>
    </location>
</feature>
<accession>A0A2K3L1E4</accession>
<keyword evidence="1" id="KW-0479">Metal-binding</keyword>
<keyword evidence="2" id="KW-0812">Transmembrane</keyword>
<organism evidence="4 5">
    <name type="scientific">Trifolium pratense</name>
    <name type="common">Red clover</name>
    <dbReference type="NCBI Taxonomy" id="57577"/>
    <lineage>
        <taxon>Eukaryota</taxon>
        <taxon>Viridiplantae</taxon>
        <taxon>Streptophyta</taxon>
        <taxon>Embryophyta</taxon>
        <taxon>Tracheophyta</taxon>
        <taxon>Spermatophyta</taxon>
        <taxon>Magnoliopsida</taxon>
        <taxon>eudicotyledons</taxon>
        <taxon>Gunneridae</taxon>
        <taxon>Pentapetalae</taxon>
        <taxon>rosids</taxon>
        <taxon>fabids</taxon>
        <taxon>Fabales</taxon>
        <taxon>Fabaceae</taxon>
        <taxon>Papilionoideae</taxon>
        <taxon>50 kb inversion clade</taxon>
        <taxon>NPAAA clade</taxon>
        <taxon>Hologalegina</taxon>
        <taxon>IRL clade</taxon>
        <taxon>Trifolieae</taxon>
        <taxon>Trifolium</taxon>
    </lineage>
</organism>